<gene>
    <name evidence="3" type="ORF">EAS64_25860</name>
</gene>
<dbReference type="EMBL" id="RPFW01000005">
    <property type="protein sequence ID" value="TVZ02250.1"/>
    <property type="molecule type" value="Genomic_DNA"/>
</dbReference>
<dbReference type="InterPro" id="IPR037069">
    <property type="entry name" value="AcylCoA_DH/ox_N_sf"/>
</dbReference>
<dbReference type="InterPro" id="IPR013786">
    <property type="entry name" value="AcylCoA_DH/ox_N"/>
</dbReference>
<dbReference type="OrthoDB" id="3536625at2"/>
<evidence type="ECO:0000313" key="3">
    <source>
        <dbReference type="EMBL" id="TVZ02250.1"/>
    </source>
</evidence>
<evidence type="ECO:0000313" key="4">
    <source>
        <dbReference type="Proteomes" id="UP000460272"/>
    </source>
</evidence>
<evidence type="ECO:0000259" key="2">
    <source>
        <dbReference type="Pfam" id="PF02771"/>
    </source>
</evidence>
<dbReference type="GO" id="GO:0016627">
    <property type="term" value="F:oxidoreductase activity, acting on the CH-CH group of donors"/>
    <property type="evidence" value="ECO:0007669"/>
    <property type="project" value="InterPro"/>
</dbReference>
<sequence length="152" mass="16356">MTTTPMTRTAAQAVSASYEHPFVAAVRDYAERVQRPAALATDRRGVPVRRVAELRDLGLLSHLDPDGYAGLERGAVRRAHEILARACFNTWLVWTQHNPLAGDLAESVKAGRPQGTPVSARRGRCRRSAPCPGHAVGGDDRGHHRPAPGVGA</sequence>
<feature type="domain" description="Acyl-CoA dehydrogenase/oxidase N-terminal" evidence="2">
    <location>
        <begin position="22"/>
        <end position="102"/>
    </location>
</feature>
<dbReference type="GO" id="GO:0050660">
    <property type="term" value="F:flavin adenine dinucleotide binding"/>
    <property type="evidence" value="ECO:0007669"/>
    <property type="project" value="InterPro"/>
</dbReference>
<dbReference type="SUPFAM" id="SSF56645">
    <property type="entry name" value="Acyl-CoA dehydrogenase NM domain-like"/>
    <property type="match status" value="1"/>
</dbReference>
<reference evidence="3 4" key="1">
    <citation type="submission" date="2018-11" db="EMBL/GenBank/DDBJ databases">
        <title>Trebonia kvetii gen.nov., sp.nov., a novel acidophilic actinobacterium, and proposal of the new actinobacterial family Treboniaceae fam. nov.</title>
        <authorList>
            <person name="Rapoport D."/>
            <person name="Sagova-Mareckova M."/>
            <person name="Sedlacek I."/>
            <person name="Provaznik J."/>
            <person name="Kralova S."/>
            <person name="Pavlinic D."/>
            <person name="Benes V."/>
            <person name="Kopecky J."/>
        </authorList>
    </citation>
    <scope>NUCLEOTIDE SEQUENCE [LARGE SCALE GENOMIC DNA]</scope>
    <source>
        <strain evidence="3 4">15Tr583</strain>
    </source>
</reference>
<protein>
    <recommendedName>
        <fullName evidence="2">Acyl-CoA dehydrogenase/oxidase N-terminal domain-containing protein</fullName>
    </recommendedName>
</protein>
<keyword evidence="4" id="KW-1185">Reference proteome</keyword>
<dbReference type="Proteomes" id="UP000460272">
    <property type="component" value="Unassembled WGS sequence"/>
</dbReference>
<dbReference type="AlphaFoldDB" id="A0A6P2BTE9"/>
<name>A0A6P2BTE9_9ACTN</name>
<evidence type="ECO:0000256" key="1">
    <source>
        <dbReference type="SAM" id="MobiDB-lite"/>
    </source>
</evidence>
<dbReference type="RefSeq" id="WP_145857075.1">
    <property type="nucleotide sequence ID" value="NZ_RPFW01000005.1"/>
</dbReference>
<accession>A0A6P2BTE9</accession>
<proteinExistence type="predicted"/>
<comment type="caution">
    <text evidence="3">The sequence shown here is derived from an EMBL/GenBank/DDBJ whole genome shotgun (WGS) entry which is preliminary data.</text>
</comment>
<feature type="region of interest" description="Disordered" evidence="1">
    <location>
        <begin position="108"/>
        <end position="152"/>
    </location>
</feature>
<dbReference type="InterPro" id="IPR009100">
    <property type="entry name" value="AcylCoA_DH/oxidase_NM_dom_sf"/>
</dbReference>
<dbReference type="Pfam" id="PF02771">
    <property type="entry name" value="Acyl-CoA_dh_N"/>
    <property type="match status" value="1"/>
</dbReference>
<dbReference type="Gene3D" id="1.10.540.10">
    <property type="entry name" value="Acyl-CoA dehydrogenase/oxidase, N-terminal domain"/>
    <property type="match status" value="1"/>
</dbReference>
<organism evidence="3 4">
    <name type="scientific">Trebonia kvetii</name>
    <dbReference type="NCBI Taxonomy" id="2480626"/>
    <lineage>
        <taxon>Bacteria</taxon>
        <taxon>Bacillati</taxon>
        <taxon>Actinomycetota</taxon>
        <taxon>Actinomycetes</taxon>
        <taxon>Streptosporangiales</taxon>
        <taxon>Treboniaceae</taxon>
        <taxon>Trebonia</taxon>
    </lineage>
</organism>